<dbReference type="EMBL" id="JAFEUC010000004">
    <property type="protein sequence ID" value="MBM7076832.1"/>
    <property type="molecule type" value="Genomic_DNA"/>
</dbReference>
<feature type="transmembrane region" description="Helical" evidence="1">
    <location>
        <begin position="272"/>
        <end position="291"/>
    </location>
</feature>
<protein>
    <recommendedName>
        <fullName evidence="4">Lipoprotein</fullName>
    </recommendedName>
</protein>
<evidence type="ECO:0000256" key="1">
    <source>
        <dbReference type="SAM" id="Phobius"/>
    </source>
</evidence>
<keyword evidence="1" id="KW-1133">Transmembrane helix</keyword>
<organism evidence="2 3">
    <name type="scientific">Micromonospora humida</name>
    <dbReference type="NCBI Taxonomy" id="2809018"/>
    <lineage>
        <taxon>Bacteria</taxon>
        <taxon>Bacillati</taxon>
        <taxon>Actinomycetota</taxon>
        <taxon>Actinomycetes</taxon>
        <taxon>Micromonosporales</taxon>
        <taxon>Micromonosporaceae</taxon>
        <taxon>Micromonospora</taxon>
    </lineage>
</organism>
<dbReference type="Proteomes" id="UP001518872">
    <property type="component" value="Unassembled WGS sequence"/>
</dbReference>
<evidence type="ECO:0000313" key="2">
    <source>
        <dbReference type="EMBL" id="MBM7076832.1"/>
    </source>
</evidence>
<proteinExistence type="predicted"/>
<sequence>MLGVEGFSSGRRYTVKVHSACDREVATAGTRSLAPVRRYRDRAMWLTLIPLLLALVLAGCDPEGEGKGKVKYKPALLPVALTVGPDGVAVEGETSIVTPIGEFSIGAEYSLPPRDGSTIYVLLRDRKKGATGFDSVFKVQTGRDQLTVVVNGTTTIQVKDGQVLIDVTGGAVKRIQFKRVDQANVKEGGDSYWSSIGVKWSQGWDSSLYKPFVLTRWAYDDSTIDKWYGLGFVWFLLRLALTLVLLLVDLVLSSIFLLAQIAYLIFGSTGRNVVWGVVILLAVIGAIRGFLYY</sequence>
<keyword evidence="1" id="KW-0812">Transmembrane</keyword>
<comment type="caution">
    <text evidence="2">The sequence shown here is derived from an EMBL/GenBank/DDBJ whole genome shotgun (WGS) entry which is preliminary data.</text>
</comment>
<keyword evidence="3" id="KW-1185">Reference proteome</keyword>
<feature type="transmembrane region" description="Helical" evidence="1">
    <location>
        <begin position="235"/>
        <end position="266"/>
    </location>
</feature>
<name>A0ABS2IR58_9ACTN</name>
<reference evidence="2 3" key="1">
    <citation type="submission" date="2021-02" db="EMBL/GenBank/DDBJ databases">
        <authorList>
            <person name="Ra J.-S."/>
        </authorList>
    </citation>
    <scope>NUCLEOTIDE SEQUENCE [LARGE SCALE GENOMIC DNA]</scope>
    <source>
        <strain evidence="2 3">MMS20-R1-14</strain>
    </source>
</reference>
<gene>
    <name evidence="2" type="ORF">JQX11_10760</name>
</gene>
<evidence type="ECO:0008006" key="4">
    <source>
        <dbReference type="Google" id="ProtNLM"/>
    </source>
</evidence>
<dbReference type="RefSeq" id="WP_204924839.1">
    <property type="nucleotide sequence ID" value="NZ_JAFEUC010000004.1"/>
</dbReference>
<keyword evidence="1" id="KW-0472">Membrane</keyword>
<accession>A0ABS2IR58</accession>
<evidence type="ECO:0000313" key="3">
    <source>
        <dbReference type="Proteomes" id="UP001518872"/>
    </source>
</evidence>